<organism evidence="1 2">
    <name type="scientific">Portunus trituberculatus</name>
    <name type="common">Swimming crab</name>
    <name type="synonym">Neptunus trituberculatus</name>
    <dbReference type="NCBI Taxonomy" id="210409"/>
    <lineage>
        <taxon>Eukaryota</taxon>
        <taxon>Metazoa</taxon>
        <taxon>Ecdysozoa</taxon>
        <taxon>Arthropoda</taxon>
        <taxon>Crustacea</taxon>
        <taxon>Multicrustacea</taxon>
        <taxon>Malacostraca</taxon>
        <taxon>Eumalacostraca</taxon>
        <taxon>Eucarida</taxon>
        <taxon>Decapoda</taxon>
        <taxon>Pleocyemata</taxon>
        <taxon>Brachyura</taxon>
        <taxon>Eubrachyura</taxon>
        <taxon>Portunoidea</taxon>
        <taxon>Portunidae</taxon>
        <taxon>Portuninae</taxon>
        <taxon>Portunus</taxon>
    </lineage>
</organism>
<name>A0A5B7GPJ6_PORTR</name>
<evidence type="ECO:0000313" key="2">
    <source>
        <dbReference type="Proteomes" id="UP000324222"/>
    </source>
</evidence>
<dbReference type="EMBL" id="VSRR010019233">
    <property type="protein sequence ID" value="MPC62040.1"/>
    <property type="molecule type" value="Genomic_DNA"/>
</dbReference>
<reference evidence="1 2" key="1">
    <citation type="submission" date="2019-05" db="EMBL/GenBank/DDBJ databases">
        <title>Another draft genome of Portunus trituberculatus and its Hox gene families provides insights of decapod evolution.</title>
        <authorList>
            <person name="Jeong J.-H."/>
            <person name="Song I."/>
            <person name="Kim S."/>
            <person name="Choi T."/>
            <person name="Kim D."/>
            <person name="Ryu S."/>
            <person name="Kim W."/>
        </authorList>
    </citation>
    <scope>NUCLEOTIDE SEQUENCE [LARGE SCALE GENOMIC DNA]</scope>
    <source>
        <tissue evidence="1">Muscle</tissue>
    </source>
</reference>
<keyword evidence="2" id="KW-1185">Reference proteome</keyword>
<comment type="caution">
    <text evidence="1">The sequence shown here is derived from an EMBL/GenBank/DDBJ whole genome shotgun (WGS) entry which is preliminary data.</text>
</comment>
<dbReference type="Proteomes" id="UP000324222">
    <property type="component" value="Unassembled WGS sequence"/>
</dbReference>
<proteinExistence type="predicted"/>
<protein>
    <submittedName>
        <fullName evidence="1">Uncharacterized protein</fullName>
    </submittedName>
</protein>
<evidence type="ECO:0000313" key="1">
    <source>
        <dbReference type="EMBL" id="MPC62040.1"/>
    </source>
</evidence>
<accession>A0A5B7GPJ6</accession>
<gene>
    <name evidence="1" type="ORF">E2C01_056120</name>
</gene>
<dbReference type="AlphaFoldDB" id="A0A5B7GPJ6"/>
<sequence length="143" mass="15774">MLRRRSQGEVSLTGESHGELACQMLSALTPLPSLTLSRPYPQSFFPRFSLTLILPHQSPFPSLMNPSWSPRPVPSITASPSPHRVERRPLANYLQLTQLSFQGIWPHELPPLMPPSASLCPLLLVSSPSHGPPSATLLSSLWH</sequence>